<keyword evidence="3" id="KW-1185">Reference proteome</keyword>
<evidence type="ECO:0000313" key="2">
    <source>
        <dbReference type="EMBL" id="MCP9764965.1"/>
    </source>
</evidence>
<evidence type="ECO:0000313" key="3">
    <source>
        <dbReference type="Proteomes" id="UP001204144"/>
    </source>
</evidence>
<reference evidence="2 3" key="1">
    <citation type="submission" date="2018-11" db="EMBL/GenBank/DDBJ databases">
        <title>Novel bacteria species description.</title>
        <authorList>
            <person name="Han J.-H."/>
        </authorList>
    </citation>
    <scope>NUCLEOTIDE SEQUENCE [LARGE SCALE GENOMIC DNA]</scope>
    <source>
        <strain evidence="2 3">KCTC23259</strain>
    </source>
</reference>
<name>A0AAE3KXG8_9BACT</name>
<feature type="chain" id="PRO_5042086903" evidence="1">
    <location>
        <begin position="24"/>
        <end position="442"/>
    </location>
</feature>
<sequence length="442" mass="48932">MKAKFVLFTMLAFISFVSCKKGAEDVDPVIVNPSPLASTFDGDLASDWLKIHLDLIKTTPGFTPPVASRSLGYASLALYESVVAGIPGHNSLKGQLNGLVMLPIADTTKIYNWGLVASVAQYTLLTQLFLTTSDKNKSKLDSVRSVYETKLKIGSTDEVIDRSVRYGALLATAIHEYSKTDGGANGHLTNFPQNYVLPSGIGYWRPTGTQLIPLLPSWGQNRTLVKANTEDKLKIPIPFSFEKNTTFFAEAKKVYDVSKNLSAEEKAIANFFADGTGTITPPGHHFNVARDIFLKKKAKLDETALAYVKLGLALNDAFIGCWRGKYKYYLMRPSTYIKQTMDKNWVPLLANPPFPDYASGHSTAAGALVTIMESILGKTYAFEDNTYEGIFPKRKYENFEKYGNETSMSRLYGGIHYEFSCTNGYDNGKAIAQNILNLKFKK</sequence>
<dbReference type="CDD" id="cd03398">
    <property type="entry name" value="PAP2_haloperoxidase"/>
    <property type="match status" value="1"/>
</dbReference>
<dbReference type="PROSITE" id="PS51257">
    <property type="entry name" value="PROKAR_LIPOPROTEIN"/>
    <property type="match status" value="1"/>
</dbReference>
<dbReference type="SUPFAM" id="SSF48317">
    <property type="entry name" value="Acid phosphatase/Vanadium-dependent haloperoxidase"/>
    <property type="match status" value="1"/>
</dbReference>
<dbReference type="RefSeq" id="WP_255038652.1">
    <property type="nucleotide sequence ID" value="NZ_RJUF01000179.1"/>
</dbReference>
<dbReference type="Gene3D" id="1.10.606.20">
    <property type="match status" value="1"/>
</dbReference>
<dbReference type="InterPro" id="IPR052559">
    <property type="entry name" value="V-haloperoxidase"/>
</dbReference>
<dbReference type="InterPro" id="IPR036938">
    <property type="entry name" value="PAP2/HPO_sf"/>
</dbReference>
<organism evidence="2 3">
    <name type="scientific">Lacihabitans soyangensis</name>
    <dbReference type="NCBI Taxonomy" id="869394"/>
    <lineage>
        <taxon>Bacteria</taxon>
        <taxon>Pseudomonadati</taxon>
        <taxon>Bacteroidota</taxon>
        <taxon>Cytophagia</taxon>
        <taxon>Cytophagales</taxon>
        <taxon>Leadbetterellaceae</taxon>
        <taxon>Lacihabitans</taxon>
    </lineage>
</organism>
<keyword evidence="1" id="KW-0732">Signal</keyword>
<gene>
    <name evidence="2" type="ORF">EGI31_18685</name>
</gene>
<protein>
    <submittedName>
        <fullName evidence="2">Phosphoesterase</fullName>
    </submittedName>
</protein>
<evidence type="ECO:0000256" key="1">
    <source>
        <dbReference type="SAM" id="SignalP"/>
    </source>
</evidence>
<feature type="signal peptide" evidence="1">
    <location>
        <begin position="1"/>
        <end position="23"/>
    </location>
</feature>
<dbReference type="PANTHER" id="PTHR34599:SF2">
    <property type="entry name" value="TRAF-TYPE DOMAIN-CONTAINING PROTEIN"/>
    <property type="match status" value="1"/>
</dbReference>
<dbReference type="EMBL" id="RJUF01000179">
    <property type="protein sequence ID" value="MCP9764965.1"/>
    <property type="molecule type" value="Genomic_DNA"/>
</dbReference>
<dbReference type="AlphaFoldDB" id="A0AAE3KXG8"/>
<comment type="caution">
    <text evidence="2">The sequence shown here is derived from an EMBL/GenBank/DDBJ whole genome shotgun (WGS) entry which is preliminary data.</text>
</comment>
<dbReference type="Proteomes" id="UP001204144">
    <property type="component" value="Unassembled WGS sequence"/>
</dbReference>
<accession>A0AAE3KXG8</accession>
<dbReference type="PANTHER" id="PTHR34599">
    <property type="entry name" value="PEROXIDASE-RELATED"/>
    <property type="match status" value="1"/>
</dbReference>
<proteinExistence type="predicted"/>